<gene>
    <name evidence="3" type="ORF">FHX41_2214</name>
</gene>
<sequence>MQRSRVRSFLEEFPWIHLGIGIFGNLTFVVGSVLFLYANLEPTGVWLFIIGSSGMLVGSFGELLVRIERRVRGRAAQ</sequence>
<protein>
    <submittedName>
        <fullName evidence="3">YrhK-like protein</fullName>
    </submittedName>
</protein>
<dbReference type="OrthoDB" id="5519470at2"/>
<dbReference type="InterPro" id="IPR025424">
    <property type="entry name" value="YrhK_domain"/>
</dbReference>
<organism evidence="3 4">
    <name type="scientific">Actinomadura hallensis</name>
    <dbReference type="NCBI Taxonomy" id="337895"/>
    <lineage>
        <taxon>Bacteria</taxon>
        <taxon>Bacillati</taxon>
        <taxon>Actinomycetota</taxon>
        <taxon>Actinomycetes</taxon>
        <taxon>Streptosporangiales</taxon>
        <taxon>Thermomonosporaceae</taxon>
        <taxon>Actinomadura</taxon>
    </lineage>
</organism>
<accession>A0A543IDB0</accession>
<name>A0A543IDB0_9ACTN</name>
<dbReference type="EMBL" id="VFPO01000001">
    <property type="protein sequence ID" value="TQM68564.1"/>
    <property type="molecule type" value="Genomic_DNA"/>
</dbReference>
<evidence type="ECO:0000313" key="4">
    <source>
        <dbReference type="Proteomes" id="UP000316706"/>
    </source>
</evidence>
<reference evidence="3 4" key="1">
    <citation type="submission" date="2019-06" db="EMBL/GenBank/DDBJ databases">
        <title>Sequencing the genomes of 1000 actinobacteria strains.</title>
        <authorList>
            <person name="Klenk H.-P."/>
        </authorList>
    </citation>
    <scope>NUCLEOTIDE SEQUENCE [LARGE SCALE GENOMIC DNA]</scope>
    <source>
        <strain evidence="3 4">DSM 45043</strain>
    </source>
</reference>
<evidence type="ECO:0000256" key="1">
    <source>
        <dbReference type="SAM" id="Phobius"/>
    </source>
</evidence>
<keyword evidence="1" id="KW-1133">Transmembrane helix</keyword>
<dbReference type="AlphaFoldDB" id="A0A543IDB0"/>
<feature type="domain" description="YrhK" evidence="2">
    <location>
        <begin position="13"/>
        <end position="67"/>
    </location>
</feature>
<keyword evidence="1" id="KW-0812">Transmembrane</keyword>
<dbReference type="Pfam" id="PF14145">
    <property type="entry name" value="YrhK"/>
    <property type="match status" value="1"/>
</dbReference>
<feature type="transmembrane region" description="Helical" evidence="1">
    <location>
        <begin position="12"/>
        <end position="38"/>
    </location>
</feature>
<proteinExistence type="predicted"/>
<keyword evidence="1" id="KW-0472">Membrane</keyword>
<dbReference type="Proteomes" id="UP000316706">
    <property type="component" value="Unassembled WGS sequence"/>
</dbReference>
<keyword evidence="4" id="KW-1185">Reference proteome</keyword>
<evidence type="ECO:0000259" key="2">
    <source>
        <dbReference type="Pfam" id="PF14145"/>
    </source>
</evidence>
<evidence type="ECO:0000313" key="3">
    <source>
        <dbReference type="EMBL" id="TQM68564.1"/>
    </source>
</evidence>
<feature type="transmembrane region" description="Helical" evidence="1">
    <location>
        <begin position="44"/>
        <end position="65"/>
    </location>
</feature>
<comment type="caution">
    <text evidence="3">The sequence shown here is derived from an EMBL/GenBank/DDBJ whole genome shotgun (WGS) entry which is preliminary data.</text>
</comment>